<dbReference type="AlphaFoldDB" id="A0A6F9MS28"/>
<organism evidence="1">
    <name type="scientific">Campylobacter jejuni</name>
    <dbReference type="NCBI Taxonomy" id="197"/>
    <lineage>
        <taxon>Bacteria</taxon>
        <taxon>Pseudomonadati</taxon>
        <taxon>Campylobacterota</taxon>
        <taxon>Epsilonproteobacteria</taxon>
        <taxon>Campylobacterales</taxon>
        <taxon>Campylobacteraceae</taxon>
        <taxon>Campylobacter</taxon>
    </lineage>
</organism>
<evidence type="ECO:0000313" key="1">
    <source>
        <dbReference type="EMBL" id="EDP8035836.1"/>
    </source>
</evidence>
<protein>
    <submittedName>
        <fullName evidence="1">CJH_07325 family protein</fullName>
    </submittedName>
</protein>
<dbReference type="NCBIfam" id="NF033604">
    <property type="entry name" value="epsi_CJH_07325"/>
    <property type="match status" value="1"/>
</dbReference>
<name>A0A6F9MS28_CAMJU</name>
<sequence length="66" mass="7786">MEKLIKGIHRRVGFVNIPYFNVGNTCDTAQTTSNNELDKMLENLERDLIEDRKKFKMDEFFANAKF</sequence>
<dbReference type="EMBL" id="AANOQJ010000002">
    <property type="protein sequence ID" value="EDP8035836.1"/>
    <property type="molecule type" value="Genomic_DNA"/>
</dbReference>
<accession>A0A6F9MS28</accession>
<proteinExistence type="predicted"/>
<reference evidence="1" key="1">
    <citation type="submission" date="2020-01" db="EMBL/GenBank/DDBJ databases">
        <authorList>
            <consortium name="GenomeTrakr network: Whole genome sequencing for foodborne pathogen traceback"/>
        </authorList>
    </citation>
    <scope>NUCLEOTIDE SEQUENCE</scope>
    <source>
        <strain evidence="1">CFSAN096326</strain>
    </source>
</reference>
<gene>
    <name evidence="1" type="ORF">GRO02_01740</name>
</gene>
<comment type="caution">
    <text evidence="1">The sequence shown here is derived from an EMBL/GenBank/DDBJ whole genome shotgun (WGS) entry which is preliminary data.</text>
</comment>